<evidence type="ECO:0000256" key="6">
    <source>
        <dbReference type="ARBA" id="ARBA00023136"/>
    </source>
</evidence>
<feature type="transmembrane region" description="Helical" evidence="8">
    <location>
        <begin position="187"/>
        <end position="208"/>
    </location>
</feature>
<keyword evidence="10" id="KW-1185">Reference proteome</keyword>
<dbReference type="PANTHER" id="PTHR48086:SF8">
    <property type="entry name" value="MONOCARBOXYLIC ACID PERMEASE"/>
    <property type="match status" value="1"/>
</dbReference>
<feature type="transmembrane region" description="Helical" evidence="8">
    <location>
        <begin position="229"/>
        <end position="249"/>
    </location>
</feature>
<protein>
    <submittedName>
        <fullName evidence="9">Sodium:solute symporter family protein</fullName>
    </submittedName>
</protein>
<dbReference type="Pfam" id="PF00474">
    <property type="entry name" value="SSF"/>
    <property type="match status" value="1"/>
</dbReference>
<proteinExistence type="inferred from homology"/>
<feature type="transmembrane region" description="Helical" evidence="8">
    <location>
        <begin position="269"/>
        <end position="293"/>
    </location>
</feature>
<evidence type="ECO:0000256" key="3">
    <source>
        <dbReference type="ARBA" id="ARBA00022448"/>
    </source>
</evidence>
<comment type="subcellular location">
    <subcellularLocation>
        <location evidence="1">Membrane</location>
        <topology evidence="1">Multi-pass membrane protein</topology>
    </subcellularLocation>
</comment>
<keyword evidence="5 8" id="KW-1133">Transmembrane helix</keyword>
<dbReference type="RefSeq" id="WP_123104138.1">
    <property type="nucleotide sequence ID" value="NZ_RIBZ01000319.1"/>
</dbReference>
<keyword evidence="3" id="KW-0813">Transport</keyword>
<feature type="transmembrane region" description="Helical" evidence="8">
    <location>
        <begin position="364"/>
        <end position="381"/>
    </location>
</feature>
<feature type="transmembrane region" description="Helical" evidence="8">
    <location>
        <begin position="157"/>
        <end position="175"/>
    </location>
</feature>
<feature type="transmembrane region" description="Helical" evidence="8">
    <location>
        <begin position="457"/>
        <end position="475"/>
    </location>
</feature>
<evidence type="ECO:0000313" key="10">
    <source>
        <dbReference type="Proteomes" id="UP000275401"/>
    </source>
</evidence>
<gene>
    <name evidence="9" type="ORF">EEJ42_27855</name>
</gene>
<dbReference type="InterPro" id="IPR001734">
    <property type="entry name" value="Na/solute_symporter"/>
</dbReference>
<feature type="transmembrane region" description="Helical" evidence="8">
    <location>
        <begin position="42"/>
        <end position="66"/>
    </location>
</feature>
<feature type="transmembrane region" description="Helical" evidence="8">
    <location>
        <begin position="117"/>
        <end position="136"/>
    </location>
</feature>
<keyword evidence="6 8" id="KW-0472">Membrane</keyword>
<feature type="transmembrane region" description="Helical" evidence="8">
    <location>
        <begin position="73"/>
        <end position="97"/>
    </location>
</feature>
<feature type="transmembrane region" description="Helical" evidence="8">
    <location>
        <begin position="421"/>
        <end position="445"/>
    </location>
</feature>
<reference evidence="9 10" key="1">
    <citation type="submission" date="2018-11" db="EMBL/GenBank/DDBJ databases">
        <title>The Potential of Streptomyces as Biocontrol Agents against the Tomato grey mould, Botrytis cinerea (Gray mold) Frontiers in Microbiology.</title>
        <authorList>
            <person name="Li D."/>
        </authorList>
    </citation>
    <scope>NUCLEOTIDE SEQUENCE [LARGE SCALE GENOMIC DNA]</scope>
    <source>
        <strain evidence="9 10">NEAU-LD23</strain>
    </source>
</reference>
<dbReference type="GO" id="GO:0022857">
    <property type="term" value="F:transmembrane transporter activity"/>
    <property type="evidence" value="ECO:0007669"/>
    <property type="project" value="InterPro"/>
</dbReference>
<dbReference type="Gene3D" id="1.20.1730.10">
    <property type="entry name" value="Sodium/glucose cotransporter"/>
    <property type="match status" value="1"/>
</dbReference>
<organism evidence="9 10">
    <name type="scientific">Streptomyces botrytidirepellens</name>
    <dbReference type="NCBI Taxonomy" id="2486417"/>
    <lineage>
        <taxon>Bacteria</taxon>
        <taxon>Bacillati</taxon>
        <taxon>Actinomycetota</taxon>
        <taxon>Actinomycetes</taxon>
        <taxon>Kitasatosporales</taxon>
        <taxon>Streptomycetaceae</taxon>
        <taxon>Streptomyces</taxon>
    </lineage>
</organism>
<feature type="transmembrane region" description="Helical" evidence="8">
    <location>
        <begin position="305"/>
        <end position="327"/>
    </location>
</feature>
<dbReference type="PROSITE" id="PS50283">
    <property type="entry name" value="NA_SOLUT_SYMP_3"/>
    <property type="match status" value="1"/>
</dbReference>
<dbReference type="InterPro" id="IPR038377">
    <property type="entry name" value="Na/Glc_symporter_sf"/>
</dbReference>
<dbReference type="EMBL" id="RIBZ01000319">
    <property type="protein sequence ID" value="RNG18120.1"/>
    <property type="molecule type" value="Genomic_DNA"/>
</dbReference>
<name>A0A3M8VKM0_9ACTN</name>
<dbReference type="InterPro" id="IPR050277">
    <property type="entry name" value="Sodium:Solute_Symporter"/>
</dbReference>
<comment type="similarity">
    <text evidence="2 7">Belongs to the sodium:solute symporter (SSF) (TC 2.A.21) family.</text>
</comment>
<dbReference type="AlphaFoldDB" id="A0A3M8VKM0"/>
<dbReference type="Proteomes" id="UP000275401">
    <property type="component" value="Unassembled WGS sequence"/>
</dbReference>
<dbReference type="CDD" id="cd10322">
    <property type="entry name" value="SLC5sbd"/>
    <property type="match status" value="1"/>
</dbReference>
<sequence length="497" mass="52725">MIALAVIGLFLAASLLLGLRARRGRDMDLEQWSVGGRGFGTIFVFLLLAGEIYTTFTFLGASGWAYGKGAPAYYILCYASLAYVLSYWLLPAVWRYAKQHRLISQSDFFVAKFESPLLGALVALVGVIAMVPYLVLQLKGLGIIVSVSSDGKIPSHWAIVIGTIALTVYVTISGIHGSAWTAVMKDVTILAVVLILGIYLPIHYFGGFENMFQAVDKSQAGFLTLPSSGMSTSWFASTVLLSALGFYMWPHTFSASYSAQNERVFRRNAIFMPLYQLILLFVFFVGFTAILVVPGLKGADADLSLLRITTATFPSWFVGIVGGAGLLTALVPGSLLLMTSATCLAKNVYRLARPQSSDQQVTRLAQWLVPALALVSLYFTFNGGSSIVSLLLMGYALVTQLFPALLASLAKRQLVTKQGAAAGIVVGVVTVAVVTLSGVTVGSLMPGLPQSIKDLNVGVIALVLNVVVMAAVSAATRTAGRSSPAPQVQPEAAAGAG</sequence>
<dbReference type="PANTHER" id="PTHR48086">
    <property type="entry name" value="SODIUM/PROLINE SYMPORTER-RELATED"/>
    <property type="match status" value="1"/>
</dbReference>
<evidence type="ECO:0000256" key="1">
    <source>
        <dbReference type="ARBA" id="ARBA00004141"/>
    </source>
</evidence>
<evidence type="ECO:0000256" key="7">
    <source>
        <dbReference type="RuleBase" id="RU362091"/>
    </source>
</evidence>
<keyword evidence="4 8" id="KW-0812">Transmembrane</keyword>
<feature type="transmembrane region" description="Helical" evidence="8">
    <location>
        <begin position="387"/>
        <end position="409"/>
    </location>
</feature>
<evidence type="ECO:0000256" key="4">
    <source>
        <dbReference type="ARBA" id="ARBA00022692"/>
    </source>
</evidence>
<accession>A0A3M8VKM0</accession>
<evidence type="ECO:0000313" key="9">
    <source>
        <dbReference type="EMBL" id="RNG18120.1"/>
    </source>
</evidence>
<evidence type="ECO:0000256" key="2">
    <source>
        <dbReference type="ARBA" id="ARBA00006434"/>
    </source>
</evidence>
<evidence type="ECO:0000256" key="5">
    <source>
        <dbReference type="ARBA" id="ARBA00022989"/>
    </source>
</evidence>
<dbReference type="GO" id="GO:0005886">
    <property type="term" value="C:plasma membrane"/>
    <property type="evidence" value="ECO:0007669"/>
    <property type="project" value="TreeGrafter"/>
</dbReference>
<comment type="caution">
    <text evidence="9">The sequence shown here is derived from an EMBL/GenBank/DDBJ whole genome shotgun (WGS) entry which is preliminary data.</text>
</comment>
<evidence type="ECO:0000256" key="8">
    <source>
        <dbReference type="SAM" id="Phobius"/>
    </source>
</evidence>